<organism evidence="6 7">
    <name type="scientific">Mytilus coruscus</name>
    <name type="common">Sea mussel</name>
    <dbReference type="NCBI Taxonomy" id="42192"/>
    <lineage>
        <taxon>Eukaryota</taxon>
        <taxon>Metazoa</taxon>
        <taxon>Spiralia</taxon>
        <taxon>Lophotrochozoa</taxon>
        <taxon>Mollusca</taxon>
        <taxon>Bivalvia</taxon>
        <taxon>Autobranchia</taxon>
        <taxon>Pteriomorphia</taxon>
        <taxon>Mytilida</taxon>
        <taxon>Mytiloidea</taxon>
        <taxon>Mytilidae</taxon>
        <taxon>Mytilinae</taxon>
        <taxon>Mytilus</taxon>
    </lineage>
</organism>
<dbReference type="EC" id="1.11.1.7" evidence="6"/>
<evidence type="ECO:0000256" key="1">
    <source>
        <dbReference type="ARBA" id="ARBA00004613"/>
    </source>
</evidence>
<reference evidence="6 7" key="1">
    <citation type="submission" date="2020-06" db="EMBL/GenBank/DDBJ databases">
        <authorList>
            <person name="Li R."/>
            <person name="Bekaert M."/>
        </authorList>
    </citation>
    <scope>NUCLEOTIDE SEQUENCE [LARGE SCALE GENOMIC DNA]</scope>
    <source>
        <strain evidence="7">wild</strain>
    </source>
</reference>
<dbReference type="InterPro" id="IPR010255">
    <property type="entry name" value="Haem_peroxidase_sf"/>
</dbReference>
<accession>A0A6J8BW09</accession>
<dbReference type="AlphaFoldDB" id="A0A6J8BW09"/>
<dbReference type="SUPFAM" id="SSF48113">
    <property type="entry name" value="Heme-dependent peroxidases"/>
    <property type="match status" value="1"/>
</dbReference>
<dbReference type="CDD" id="cd09823">
    <property type="entry name" value="peroxinectin_like"/>
    <property type="match status" value="1"/>
</dbReference>
<dbReference type="PANTHER" id="PTHR11475:SF134">
    <property type="entry name" value="LD42267P"/>
    <property type="match status" value="1"/>
</dbReference>
<evidence type="ECO:0000313" key="7">
    <source>
        <dbReference type="Proteomes" id="UP000507470"/>
    </source>
</evidence>
<dbReference type="GO" id="GO:0005576">
    <property type="term" value="C:extracellular region"/>
    <property type="evidence" value="ECO:0007669"/>
    <property type="project" value="UniProtKB-SubCell"/>
</dbReference>
<dbReference type="PANTHER" id="PTHR11475">
    <property type="entry name" value="OXIDASE/PEROXIDASE"/>
    <property type="match status" value="1"/>
</dbReference>
<dbReference type="EMBL" id="CACVKT020003883">
    <property type="protein sequence ID" value="CAC5386497.1"/>
    <property type="molecule type" value="Genomic_DNA"/>
</dbReference>
<evidence type="ECO:0000256" key="2">
    <source>
        <dbReference type="ARBA" id="ARBA00022525"/>
    </source>
</evidence>
<keyword evidence="4" id="KW-0479">Metal-binding</keyword>
<evidence type="ECO:0000256" key="3">
    <source>
        <dbReference type="ARBA" id="ARBA00022729"/>
    </source>
</evidence>
<keyword evidence="2" id="KW-0964">Secreted</keyword>
<name>A0A6J8BW09_MYTCO</name>
<dbReference type="GO" id="GO:0006979">
    <property type="term" value="P:response to oxidative stress"/>
    <property type="evidence" value="ECO:0007669"/>
    <property type="project" value="InterPro"/>
</dbReference>
<evidence type="ECO:0000256" key="5">
    <source>
        <dbReference type="SAM" id="MobiDB-lite"/>
    </source>
</evidence>
<feature type="binding site" description="axial binding residue" evidence="4">
    <location>
        <position position="526"/>
    </location>
    <ligand>
        <name>heme b</name>
        <dbReference type="ChEBI" id="CHEBI:60344"/>
    </ligand>
    <ligandPart>
        <name>Fe</name>
        <dbReference type="ChEBI" id="CHEBI:18248"/>
    </ligandPart>
</feature>
<keyword evidence="4" id="KW-0408">Iron</keyword>
<evidence type="ECO:0000256" key="4">
    <source>
        <dbReference type="PIRSR" id="PIRSR619791-2"/>
    </source>
</evidence>
<dbReference type="Proteomes" id="UP000507470">
    <property type="component" value="Unassembled WGS sequence"/>
</dbReference>
<dbReference type="Gene3D" id="1.10.640.10">
    <property type="entry name" value="Haem peroxidase domain superfamily, animal type"/>
    <property type="match status" value="1"/>
</dbReference>
<evidence type="ECO:0000313" key="6">
    <source>
        <dbReference type="EMBL" id="CAC5386497.1"/>
    </source>
</evidence>
<dbReference type="PROSITE" id="PS50292">
    <property type="entry name" value="PEROXIDASE_3"/>
    <property type="match status" value="1"/>
</dbReference>
<dbReference type="GO" id="GO:0020037">
    <property type="term" value="F:heme binding"/>
    <property type="evidence" value="ECO:0007669"/>
    <property type="project" value="InterPro"/>
</dbReference>
<dbReference type="GO" id="GO:0046872">
    <property type="term" value="F:metal ion binding"/>
    <property type="evidence" value="ECO:0007669"/>
    <property type="project" value="UniProtKB-KW"/>
</dbReference>
<dbReference type="OrthoDB" id="823504at2759"/>
<keyword evidence="6" id="KW-0560">Oxidoreductase</keyword>
<dbReference type="PRINTS" id="PR00457">
    <property type="entry name" value="ANPEROXIDASE"/>
</dbReference>
<gene>
    <name evidence="6" type="ORF">MCOR_21926</name>
</gene>
<feature type="compositionally biased region" description="Polar residues" evidence="5">
    <location>
        <begin position="116"/>
        <end position="125"/>
    </location>
</feature>
<proteinExistence type="predicted"/>
<comment type="subcellular location">
    <subcellularLocation>
        <location evidence="1">Secreted</location>
    </subcellularLocation>
</comment>
<feature type="region of interest" description="Disordered" evidence="5">
    <location>
        <begin position="105"/>
        <end position="152"/>
    </location>
</feature>
<dbReference type="Pfam" id="PF03098">
    <property type="entry name" value="An_peroxidase"/>
    <property type="match status" value="1"/>
</dbReference>
<sequence>MAPYGRNDKNDRSNGFVCIYSKLKQNYGVYTHQGNYQIGESPRREQLGEMRFLLISALLGLYTCNAQSIPNLDSLIDDAVDEAITDTPKASTQEINTNFRNLIRSSRPGGSIGPTAPQQSTTSTGVPRRGSTRRANLFGRRRPIRQQDLPASRAATLTEKTAANVQNRSRAALSALNDNVKERISNAVRKREPDIFVPITVSCNPFDKYRKQDGTCNNLFRTNMGAAGTPQSRFLSPEYGDPWNLGYYPRTRGKDGSLLPNPRRISNAVFRSLSSPKSNKFNVAMTHFGQFVDHDVIATPIEIDTDGTDIECCNGNFPIIRPECFPFSTPPGEFLYTCMNFVRSAPTGTFPFYPGPRQQLNAITSWLDLSSVYGSSDEELNVLSTGSDGLLKTSSSGLPDNPDDDSCADAFNSVCFNAGDHRNSEVPLLTVMHILFLREHNRIATKLKVSHPGWNNDKLLNEARKILTGVYQHIVYNEFLPDLLGFDWSIAVGLMSQPQGHTNLYSSFLDGSTRNAFGAAAFRMGHSLVGNSVGASNSLFNEIQSKKLHETFFNTETIRDSAHFGPTRIGRWMSSNFNREMDRFLSEEVRDHLFQDENNPLDALDLGALNIQRGRDHGLPGYNRFRQFCGRFPAAFWTNTPGGFVDHDADTVTRLQSVYGNVDDVDLFVGALSERPESPDTVVGPTFRCLIAVQFLYYKYADRFFYEHFSPTTGFSLAQVNDIKKQTLAGIYCRNLNINKIQPKIFLNPDNTEDPTNRIDCSNLPDLNFYLY</sequence>
<dbReference type="InterPro" id="IPR037120">
    <property type="entry name" value="Haem_peroxidase_sf_animal"/>
</dbReference>
<dbReference type="InterPro" id="IPR019791">
    <property type="entry name" value="Haem_peroxidase_animal"/>
</dbReference>
<keyword evidence="4" id="KW-0349">Heme</keyword>
<keyword evidence="3" id="KW-0732">Signal</keyword>
<keyword evidence="7" id="KW-1185">Reference proteome</keyword>
<keyword evidence="6" id="KW-0575">Peroxidase</keyword>
<protein>
    <submittedName>
        <fullName evidence="6">PXDN</fullName>
        <ecNumber evidence="6">1.11.1.7</ecNumber>
    </submittedName>
</protein>
<dbReference type="GO" id="GO:0140825">
    <property type="term" value="F:lactoperoxidase activity"/>
    <property type="evidence" value="ECO:0007669"/>
    <property type="project" value="UniProtKB-EC"/>
</dbReference>
<dbReference type="FunFam" id="1.10.640.10:FF:000003">
    <property type="entry name" value="chorion peroxidase"/>
    <property type="match status" value="1"/>
</dbReference>